<evidence type="ECO:0000259" key="1">
    <source>
        <dbReference type="SMART" id="SM00220"/>
    </source>
</evidence>
<gene>
    <name evidence="2" type="ORF">B0H15DRAFT_947667</name>
</gene>
<dbReference type="Proteomes" id="UP001222325">
    <property type="component" value="Unassembled WGS sequence"/>
</dbReference>
<dbReference type="InterPro" id="IPR011009">
    <property type="entry name" value="Kinase-like_dom_sf"/>
</dbReference>
<dbReference type="GO" id="GO:0005524">
    <property type="term" value="F:ATP binding"/>
    <property type="evidence" value="ECO:0007669"/>
    <property type="project" value="InterPro"/>
</dbReference>
<dbReference type="GO" id="GO:0004672">
    <property type="term" value="F:protein kinase activity"/>
    <property type="evidence" value="ECO:0007669"/>
    <property type="project" value="InterPro"/>
</dbReference>
<name>A0AAD6XU30_9AGAR</name>
<protein>
    <recommendedName>
        <fullName evidence="1">Protein kinase domain-containing protein</fullName>
    </recommendedName>
</protein>
<dbReference type="SUPFAM" id="SSF56112">
    <property type="entry name" value="Protein kinase-like (PK-like)"/>
    <property type="match status" value="1"/>
</dbReference>
<keyword evidence="3" id="KW-1185">Reference proteome</keyword>
<dbReference type="AlphaFoldDB" id="A0AAD6XU30"/>
<sequence length="242" mass="26795">MPHAQPLVNPVSFPSVPLSSLRCTHALDCTTNMFLVTLGLSETVLVLSKTPSERHSLVEAELMSCLPEAEFVLRQTHSLWSVFDSLHPGLTMPVLGSAGVEVALPLQSVPWSVKLAWAKDVAAAVAWLRAQTPFWGDLKTANIVLCTDGHCRLIDYCPGGRRPRHTRDVFALGLVLWAIAEEVGSFEREKQDASPLSPWSLHTPRWFQALVRSCFEIEPDRRPSARAVYDDVASCEWLGKQA</sequence>
<organism evidence="2 3">
    <name type="scientific">Mycena belliarum</name>
    <dbReference type="NCBI Taxonomy" id="1033014"/>
    <lineage>
        <taxon>Eukaryota</taxon>
        <taxon>Fungi</taxon>
        <taxon>Dikarya</taxon>
        <taxon>Basidiomycota</taxon>
        <taxon>Agaricomycotina</taxon>
        <taxon>Agaricomycetes</taxon>
        <taxon>Agaricomycetidae</taxon>
        <taxon>Agaricales</taxon>
        <taxon>Marasmiineae</taxon>
        <taxon>Mycenaceae</taxon>
        <taxon>Mycena</taxon>
    </lineage>
</organism>
<reference evidence="2" key="1">
    <citation type="submission" date="2023-03" db="EMBL/GenBank/DDBJ databases">
        <title>Massive genome expansion in bonnet fungi (Mycena s.s.) driven by repeated elements and novel gene families across ecological guilds.</title>
        <authorList>
            <consortium name="Lawrence Berkeley National Laboratory"/>
            <person name="Harder C.B."/>
            <person name="Miyauchi S."/>
            <person name="Viragh M."/>
            <person name="Kuo A."/>
            <person name="Thoen E."/>
            <person name="Andreopoulos B."/>
            <person name="Lu D."/>
            <person name="Skrede I."/>
            <person name="Drula E."/>
            <person name="Henrissat B."/>
            <person name="Morin E."/>
            <person name="Kohler A."/>
            <person name="Barry K."/>
            <person name="LaButti K."/>
            <person name="Morin E."/>
            <person name="Salamov A."/>
            <person name="Lipzen A."/>
            <person name="Mereny Z."/>
            <person name="Hegedus B."/>
            <person name="Baldrian P."/>
            <person name="Stursova M."/>
            <person name="Weitz H."/>
            <person name="Taylor A."/>
            <person name="Grigoriev I.V."/>
            <person name="Nagy L.G."/>
            <person name="Martin F."/>
            <person name="Kauserud H."/>
        </authorList>
    </citation>
    <scope>NUCLEOTIDE SEQUENCE</scope>
    <source>
        <strain evidence="2">CBHHK173m</strain>
    </source>
</reference>
<evidence type="ECO:0000313" key="3">
    <source>
        <dbReference type="Proteomes" id="UP001222325"/>
    </source>
</evidence>
<proteinExistence type="predicted"/>
<dbReference type="EMBL" id="JARJCN010000017">
    <property type="protein sequence ID" value="KAJ7092845.1"/>
    <property type="molecule type" value="Genomic_DNA"/>
</dbReference>
<comment type="caution">
    <text evidence="2">The sequence shown here is derived from an EMBL/GenBank/DDBJ whole genome shotgun (WGS) entry which is preliminary data.</text>
</comment>
<feature type="domain" description="Protein kinase" evidence="1">
    <location>
        <begin position="32"/>
        <end position="238"/>
    </location>
</feature>
<dbReference type="SMART" id="SM00220">
    <property type="entry name" value="S_TKc"/>
    <property type="match status" value="1"/>
</dbReference>
<evidence type="ECO:0000313" key="2">
    <source>
        <dbReference type="EMBL" id="KAJ7092845.1"/>
    </source>
</evidence>
<dbReference type="Gene3D" id="1.10.510.10">
    <property type="entry name" value="Transferase(Phosphotransferase) domain 1"/>
    <property type="match status" value="2"/>
</dbReference>
<accession>A0AAD6XU30</accession>
<dbReference type="InterPro" id="IPR000719">
    <property type="entry name" value="Prot_kinase_dom"/>
</dbReference>